<organism evidence="4 5">
    <name type="scientific">Geranomyces variabilis</name>
    <dbReference type="NCBI Taxonomy" id="109894"/>
    <lineage>
        <taxon>Eukaryota</taxon>
        <taxon>Fungi</taxon>
        <taxon>Fungi incertae sedis</taxon>
        <taxon>Chytridiomycota</taxon>
        <taxon>Chytridiomycota incertae sedis</taxon>
        <taxon>Chytridiomycetes</taxon>
        <taxon>Spizellomycetales</taxon>
        <taxon>Powellomycetaceae</taxon>
        <taxon>Geranomyces</taxon>
    </lineage>
</organism>
<feature type="compositionally biased region" description="Low complexity" evidence="2">
    <location>
        <begin position="71"/>
        <end position="82"/>
    </location>
</feature>
<name>A0AAD5TLK0_9FUNG</name>
<dbReference type="Proteomes" id="UP001212152">
    <property type="component" value="Unassembled WGS sequence"/>
</dbReference>
<evidence type="ECO:0000256" key="3">
    <source>
        <dbReference type="SAM" id="SignalP"/>
    </source>
</evidence>
<feature type="region of interest" description="Disordered" evidence="2">
    <location>
        <begin position="30"/>
        <end position="101"/>
    </location>
</feature>
<sequence length="977" mass="104358">MLRPLRLVVCILLLGVFLALAAARADAHSPVKAPAKQQQQQQQQQKQQPPPPPPSPPPPQLNTPPSPPSNAPAATAPTAAAAGSSKAQPVKSPTTETASGSAETDLYKLLNSTVAVLESLPRKRHRLVPQTDDLLFAVSERLAQKFLPASLYHRLDEFRSNQRAAAAAAGSAEHSASGAPHVDDAAAAAIKGDAMPVIDVGDRNSVKRAKAVAILTRLGEKGIMEAHEVLGDMFLIGRYAHPRNASVAFEHYLRPAQAGRPSSQRMIGLMHATGLGVERDYAKALLYLSFAAVGDDTVAEQVLGYWHIKGIATHANCEDAAYHYQNVARKAVDRYKAGPPGGLHMPLPKQRLPEQEGGIYGFGASGPGDPNLRQGHGINQGGALSTEDMLQYYRLQADAGDAMSQLLVGQLFYLGSYNVKRNYYRALEYFRRAASQYPDRAALEGEEVSQGVKQTATAAAQAMYYLGLMHWRGEGVEASEETAARWFERGRAESAACLYSLAIMALDGPKKNPGLGLQLLKQAATRDPPSPEAQARLGEYHLALGAQEIPNAMKWFNAAWRRGNIVASYHLGNMYLSGAGMGSPNCHFAVTLFKSVAEKGDWHAPVVHAAQDLMRAGDVEGAFLHYLLAAEQGYEVAQTNAAWMLDRGIYKLRKSNLLDRSQHSSGDDQHETALYLWNRAANQGNVDARVKMGDYHFYGLGTGSGTTTTTTTTTTAGGAGAEEKKAEGSEKPATTAGDGAKAVEAKQLAVGDPARAAVYYLVAAESEYSSIAMWNVGWMYEVGVGLEQDYHLAKRFYDRCLELNPEAYLPVHLALAKLRIKMLWKYLITGGPLSAVARSGKTTLPNSQLDNNNAAGGDDEAARRRRQQQQQQQEERARWAAAAADAEDDEFWRGYNRDREDGGGGGGGVAGGAGDGAGLETVAIFALCGAAALLVLYRQGLVAEERARAAAAAAAAAGAAGPAGAGNGPVEVEQLPG</sequence>
<feature type="region of interest" description="Disordered" evidence="2">
    <location>
        <begin position="955"/>
        <end position="977"/>
    </location>
</feature>
<dbReference type="GO" id="GO:0005789">
    <property type="term" value="C:endoplasmic reticulum membrane"/>
    <property type="evidence" value="ECO:0007669"/>
    <property type="project" value="TreeGrafter"/>
</dbReference>
<comment type="similarity">
    <text evidence="1">Belongs to the sel-1 family.</text>
</comment>
<evidence type="ECO:0000256" key="2">
    <source>
        <dbReference type="SAM" id="MobiDB-lite"/>
    </source>
</evidence>
<accession>A0AAD5TLK0</accession>
<feature type="compositionally biased region" description="Pro residues" evidence="2">
    <location>
        <begin position="48"/>
        <end position="70"/>
    </location>
</feature>
<gene>
    <name evidence="4" type="primary">HRD3</name>
    <name evidence="4" type="ORF">HDU87_003837</name>
</gene>
<feature type="compositionally biased region" description="Low complexity" evidence="2">
    <location>
        <begin position="706"/>
        <end position="716"/>
    </location>
</feature>
<feature type="compositionally biased region" description="Polar residues" evidence="2">
    <location>
        <begin position="85"/>
        <end position="101"/>
    </location>
</feature>
<feature type="compositionally biased region" description="Basic and acidic residues" evidence="2">
    <location>
        <begin position="721"/>
        <end position="730"/>
    </location>
</feature>
<dbReference type="PANTHER" id="PTHR11102:SF147">
    <property type="entry name" value="SEL1L ADAPTOR SUBUNIT OF ERAD E3 UBIQUITIN LIGASE"/>
    <property type="match status" value="1"/>
</dbReference>
<feature type="chain" id="PRO_5041907760" evidence="3">
    <location>
        <begin position="24"/>
        <end position="977"/>
    </location>
</feature>
<dbReference type="SUPFAM" id="SSF81901">
    <property type="entry name" value="HCP-like"/>
    <property type="match status" value="4"/>
</dbReference>
<evidence type="ECO:0000313" key="5">
    <source>
        <dbReference type="Proteomes" id="UP001212152"/>
    </source>
</evidence>
<dbReference type="Gene3D" id="1.25.40.10">
    <property type="entry name" value="Tetratricopeptide repeat domain"/>
    <property type="match status" value="4"/>
</dbReference>
<dbReference type="EMBL" id="JADGJQ010000029">
    <property type="protein sequence ID" value="KAJ3178057.1"/>
    <property type="molecule type" value="Genomic_DNA"/>
</dbReference>
<evidence type="ECO:0000313" key="4">
    <source>
        <dbReference type="EMBL" id="KAJ3178057.1"/>
    </source>
</evidence>
<dbReference type="GO" id="GO:0036503">
    <property type="term" value="P:ERAD pathway"/>
    <property type="evidence" value="ECO:0007669"/>
    <property type="project" value="TreeGrafter"/>
</dbReference>
<dbReference type="AlphaFoldDB" id="A0AAD5TLK0"/>
<dbReference type="PANTHER" id="PTHR11102">
    <property type="entry name" value="SEL-1-LIKE PROTEIN"/>
    <property type="match status" value="1"/>
</dbReference>
<dbReference type="InterPro" id="IPR050767">
    <property type="entry name" value="Sel1_AlgK"/>
</dbReference>
<comment type="caution">
    <text evidence="4">The sequence shown here is derived from an EMBL/GenBank/DDBJ whole genome shotgun (WGS) entry which is preliminary data.</text>
</comment>
<keyword evidence="5" id="KW-1185">Reference proteome</keyword>
<feature type="region of interest" description="Disordered" evidence="2">
    <location>
        <begin position="706"/>
        <end position="738"/>
    </location>
</feature>
<evidence type="ECO:0000256" key="1">
    <source>
        <dbReference type="ARBA" id="ARBA00038101"/>
    </source>
</evidence>
<proteinExistence type="inferred from homology"/>
<dbReference type="InterPro" id="IPR006597">
    <property type="entry name" value="Sel1-like"/>
</dbReference>
<dbReference type="InterPro" id="IPR011990">
    <property type="entry name" value="TPR-like_helical_dom_sf"/>
</dbReference>
<dbReference type="Pfam" id="PF08238">
    <property type="entry name" value="Sel1"/>
    <property type="match status" value="11"/>
</dbReference>
<reference evidence="4" key="1">
    <citation type="submission" date="2020-05" db="EMBL/GenBank/DDBJ databases">
        <title>Phylogenomic resolution of chytrid fungi.</title>
        <authorList>
            <person name="Stajich J.E."/>
            <person name="Amses K."/>
            <person name="Simmons R."/>
            <person name="Seto K."/>
            <person name="Myers J."/>
            <person name="Bonds A."/>
            <person name="Quandt C.A."/>
            <person name="Barry K."/>
            <person name="Liu P."/>
            <person name="Grigoriev I."/>
            <person name="Longcore J.E."/>
            <person name="James T.Y."/>
        </authorList>
    </citation>
    <scope>NUCLEOTIDE SEQUENCE</scope>
    <source>
        <strain evidence="4">JEL0379</strain>
    </source>
</reference>
<feature type="compositionally biased region" description="Low complexity" evidence="2">
    <location>
        <begin position="37"/>
        <end position="47"/>
    </location>
</feature>
<dbReference type="SMART" id="SM00671">
    <property type="entry name" value="SEL1"/>
    <property type="match status" value="9"/>
</dbReference>
<protein>
    <submittedName>
        <fullName evidence="4">ERAD-associated protein</fullName>
    </submittedName>
</protein>
<feature type="signal peptide" evidence="3">
    <location>
        <begin position="1"/>
        <end position="23"/>
    </location>
</feature>
<keyword evidence="3" id="KW-0732">Signal</keyword>